<evidence type="ECO:0000313" key="2">
    <source>
        <dbReference type="Proteomes" id="UP000272117"/>
    </source>
</evidence>
<dbReference type="EMBL" id="RJJD01000003">
    <property type="protein sequence ID" value="RNI29087.1"/>
    <property type="molecule type" value="Genomic_DNA"/>
</dbReference>
<protein>
    <recommendedName>
        <fullName evidence="3">STAS/SEC14 domain-containing protein</fullName>
    </recommendedName>
</protein>
<keyword evidence="2" id="KW-1185">Reference proteome</keyword>
<dbReference type="Proteomes" id="UP000272117">
    <property type="component" value="Unassembled WGS sequence"/>
</dbReference>
<dbReference type="AlphaFoldDB" id="A0A3M9MVC7"/>
<evidence type="ECO:0000313" key="1">
    <source>
        <dbReference type="EMBL" id="RNI29087.1"/>
    </source>
</evidence>
<sequence length="131" mass="15233">MVIYNSGFLILDYDPTTDILTVSFPPVDDILFPEISRSFGLIVEHARNYDIKKVLIDARNTQVDLQEVEFAVVIEEFVRYLSTTRVEKIARLSSPSFFRENLVEKVFMENHSHIQFQSFNDSEVAIEWLKG</sequence>
<gene>
    <name evidence="1" type="ORF">EFB08_06555</name>
</gene>
<name>A0A3M9MVC7_9BACT</name>
<comment type="caution">
    <text evidence="1">The sequence shown here is derived from an EMBL/GenBank/DDBJ whole genome shotgun (WGS) entry which is preliminary data.</text>
</comment>
<evidence type="ECO:0008006" key="3">
    <source>
        <dbReference type="Google" id="ProtNLM"/>
    </source>
</evidence>
<dbReference type="RefSeq" id="WP_123126146.1">
    <property type="nucleotide sequence ID" value="NZ_RJJD01000003.1"/>
</dbReference>
<reference evidence="1 2" key="1">
    <citation type="submission" date="2018-11" db="EMBL/GenBank/DDBJ databases">
        <title>Rufibacter latericius sp. nov., isolated from water in Baiyang Lake.</title>
        <authorList>
            <person name="Yang Y."/>
        </authorList>
    </citation>
    <scope>NUCLEOTIDE SEQUENCE [LARGE SCALE GENOMIC DNA]</scope>
    <source>
        <strain evidence="1 2">R-22-1c-1</strain>
    </source>
</reference>
<organism evidence="1 2">
    <name type="scientific">Rufibacter latericius</name>
    <dbReference type="NCBI Taxonomy" id="2487040"/>
    <lineage>
        <taxon>Bacteria</taxon>
        <taxon>Pseudomonadati</taxon>
        <taxon>Bacteroidota</taxon>
        <taxon>Cytophagia</taxon>
        <taxon>Cytophagales</taxon>
        <taxon>Hymenobacteraceae</taxon>
        <taxon>Rufibacter</taxon>
    </lineage>
</organism>
<proteinExistence type="predicted"/>
<dbReference type="OrthoDB" id="852207at2"/>
<accession>A0A3M9MVC7</accession>